<feature type="domain" description="EamA" evidence="2">
    <location>
        <begin position="10"/>
        <end position="128"/>
    </location>
</feature>
<dbReference type="PANTHER" id="PTHR22911:SF103">
    <property type="entry name" value="BLR2811 PROTEIN"/>
    <property type="match status" value="1"/>
</dbReference>
<feature type="transmembrane region" description="Helical" evidence="1">
    <location>
        <begin position="24"/>
        <end position="43"/>
    </location>
</feature>
<dbReference type="SUPFAM" id="SSF103481">
    <property type="entry name" value="Multidrug resistance efflux transporter EmrE"/>
    <property type="match status" value="2"/>
</dbReference>
<organism evidence="3">
    <name type="scientific">hydrothermal vent metagenome</name>
    <dbReference type="NCBI Taxonomy" id="652676"/>
    <lineage>
        <taxon>unclassified sequences</taxon>
        <taxon>metagenomes</taxon>
        <taxon>ecological metagenomes</taxon>
    </lineage>
</organism>
<keyword evidence="1" id="KW-1133">Transmembrane helix</keyword>
<dbReference type="InterPro" id="IPR000620">
    <property type="entry name" value="EamA_dom"/>
</dbReference>
<feature type="transmembrane region" description="Helical" evidence="1">
    <location>
        <begin position="135"/>
        <end position="155"/>
    </location>
</feature>
<feature type="transmembrane region" description="Helical" evidence="1">
    <location>
        <begin position="64"/>
        <end position="81"/>
    </location>
</feature>
<feature type="transmembrane region" description="Helical" evidence="1">
    <location>
        <begin position="195"/>
        <end position="215"/>
    </location>
</feature>
<reference evidence="3" key="1">
    <citation type="submission" date="2015-10" db="EMBL/GenBank/DDBJ databases">
        <authorList>
            <person name="Gilbert D.G."/>
        </authorList>
    </citation>
    <scope>NUCLEOTIDE SEQUENCE</scope>
</reference>
<dbReference type="GO" id="GO:0016020">
    <property type="term" value="C:membrane"/>
    <property type="evidence" value="ECO:0007669"/>
    <property type="project" value="InterPro"/>
</dbReference>
<dbReference type="InterPro" id="IPR037185">
    <property type="entry name" value="EmrE-like"/>
</dbReference>
<dbReference type="PANTHER" id="PTHR22911">
    <property type="entry name" value="ACYL-MALONYL CONDENSING ENZYME-RELATED"/>
    <property type="match status" value="1"/>
</dbReference>
<evidence type="ECO:0000256" key="1">
    <source>
        <dbReference type="SAM" id="Phobius"/>
    </source>
</evidence>
<accession>A0A160TNT2</accession>
<feature type="transmembrane region" description="Helical" evidence="1">
    <location>
        <begin position="167"/>
        <end position="189"/>
    </location>
</feature>
<keyword evidence="1" id="KW-0472">Membrane</keyword>
<feature type="transmembrane region" description="Helical" evidence="1">
    <location>
        <begin position="112"/>
        <end position="129"/>
    </location>
</feature>
<dbReference type="Pfam" id="PF00892">
    <property type="entry name" value="EamA"/>
    <property type="match status" value="2"/>
</dbReference>
<feature type="domain" description="EamA" evidence="2">
    <location>
        <begin position="138"/>
        <end position="263"/>
    </location>
</feature>
<feature type="transmembrane region" description="Helical" evidence="1">
    <location>
        <begin position="87"/>
        <end position="105"/>
    </location>
</feature>
<proteinExistence type="predicted"/>
<evidence type="ECO:0000259" key="2">
    <source>
        <dbReference type="Pfam" id="PF00892"/>
    </source>
</evidence>
<gene>
    <name evidence="3" type="ORF">MGWOODY_XGa1022</name>
</gene>
<feature type="transmembrane region" description="Helical" evidence="1">
    <location>
        <begin position="227"/>
        <end position="245"/>
    </location>
</feature>
<dbReference type="EMBL" id="CZRL01000010">
    <property type="protein sequence ID" value="CUS50142.1"/>
    <property type="molecule type" value="Genomic_DNA"/>
</dbReference>
<dbReference type="AlphaFoldDB" id="A0A160TNT2"/>
<name>A0A160TNT2_9ZZZZ</name>
<sequence length="273" mass="29420">MLVGSGLLTTNDAMTKWLTQDFPVSQVWCLRTVFVLVPIVLLAPRYGGYRALLPNRIGPQVLRAALFLVTTLLIVTGLSLLPLAQMVAIVFSSPIFIAALAPIILRERVSTGRWLAIGIGFIGVLVILRPDPTTIGISALIAVTASLSSAVRDLVTRQISRTESSLSILFCSTLLVIVIALAAAPWLGWIAVPPLGWVLLLINGILNGTSHFLIIEALRLGEASVVSPYKYSALIWGAMLGFVIWGDMPNLWVIGGGMLIVASGLYLLREELR</sequence>
<feature type="transmembrane region" description="Helical" evidence="1">
    <location>
        <begin position="251"/>
        <end position="268"/>
    </location>
</feature>
<keyword evidence="1" id="KW-0812">Transmembrane</keyword>
<evidence type="ECO:0000313" key="3">
    <source>
        <dbReference type="EMBL" id="CUS50142.1"/>
    </source>
</evidence>
<protein>
    <submittedName>
        <fullName evidence="3">Membrane protein, putative</fullName>
    </submittedName>
</protein>